<dbReference type="HAMAP" id="MF_02126">
    <property type="entry name" value="RF_methyltr_PrmC"/>
    <property type="match status" value="1"/>
</dbReference>
<organism evidence="8 9">
    <name type="scientific">Wenzhouxiangella limi</name>
    <dbReference type="NCBI Taxonomy" id="2707351"/>
    <lineage>
        <taxon>Bacteria</taxon>
        <taxon>Pseudomonadati</taxon>
        <taxon>Pseudomonadota</taxon>
        <taxon>Gammaproteobacteria</taxon>
        <taxon>Chromatiales</taxon>
        <taxon>Wenzhouxiangellaceae</taxon>
        <taxon>Wenzhouxiangella</taxon>
    </lineage>
</organism>
<name>A0A845UZT9_9GAMM</name>
<dbReference type="Pfam" id="PF05175">
    <property type="entry name" value="MTS"/>
    <property type="match status" value="1"/>
</dbReference>
<comment type="function">
    <text evidence="5">Methylates the class 1 translation termination release factors RF1/PrfA and RF2/PrfB on the glutamine residue of the universally conserved GGQ motif.</text>
</comment>
<feature type="binding site" evidence="5">
    <location>
        <position position="137"/>
    </location>
    <ligand>
        <name>S-adenosyl-L-methionine</name>
        <dbReference type="ChEBI" id="CHEBI:59789"/>
    </ligand>
</feature>
<comment type="similarity">
    <text evidence="5">Belongs to the protein N5-glutamine methyltransferase family. PrmC subfamily.</text>
</comment>
<reference evidence="8 9" key="1">
    <citation type="submission" date="2020-02" db="EMBL/GenBank/DDBJ databases">
        <authorList>
            <person name="Zhang X.-Y."/>
        </authorList>
    </citation>
    <scope>NUCLEOTIDE SEQUENCE [LARGE SCALE GENOMIC DNA]</scope>
    <source>
        <strain evidence="8 9">C33</strain>
    </source>
</reference>
<dbReference type="PANTHER" id="PTHR18895">
    <property type="entry name" value="HEMK METHYLTRANSFERASE"/>
    <property type="match status" value="1"/>
</dbReference>
<dbReference type="GO" id="GO:0102559">
    <property type="term" value="F:peptide chain release factor N(5)-glutamine methyltransferase activity"/>
    <property type="evidence" value="ECO:0007669"/>
    <property type="project" value="UniProtKB-EC"/>
</dbReference>
<feature type="binding site" evidence="5">
    <location>
        <begin position="114"/>
        <end position="118"/>
    </location>
    <ligand>
        <name>S-adenosyl-L-methionine</name>
        <dbReference type="ChEBI" id="CHEBI:59789"/>
    </ligand>
</feature>
<dbReference type="PANTHER" id="PTHR18895:SF74">
    <property type="entry name" value="MTRF1L RELEASE FACTOR GLUTAMINE METHYLTRANSFERASE"/>
    <property type="match status" value="1"/>
</dbReference>
<keyword evidence="2 5" id="KW-0808">Transferase</keyword>
<evidence type="ECO:0000256" key="2">
    <source>
        <dbReference type="ARBA" id="ARBA00022679"/>
    </source>
</evidence>
<dbReference type="InterPro" id="IPR019874">
    <property type="entry name" value="RF_methyltr_PrmC"/>
</dbReference>
<comment type="caution">
    <text evidence="5">Lacks conserved residue(s) required for the propagation of feature annotation.</text>
</comment>
<dbReference type="RefSeq" id="WP_164210834.1">
    <property type="nucleotide sequence ID" value="NZ_JAAGSC010000039.1"/>
</dbReference>
<dbReference type="FunFam" id="3.40.50.150:FF:000053">
    <property type="entry name" value="Release factor glutamine methyltransferase"/>
    <property type="match status" value="1"/>
</dbReference>
<evidence type="ECO:0000256" key="4">
    <source>
        <dbReference type="ARBA" id="ARBA00048391"/>
    </source>
</evidence>
<evidence type="ECO:0000313" key="8">
    <source>
        <dbReference type="EMBL" id="NDY95450.1"/>
    </source>
</evidence>
<evidence type="ECO:0000256" key="1">
    <source>
        <dbReference type="ARBA" id="ARBA00022603"/>
    </source>
</evidence>
<dbReference type="AlphaFoldDB" id="A0A845UZT9"/>
<feature type="domain" description="Release factor glutamine methyltransferase N-terminal" evidence="7">
    <location>
        <begin position="16"/>
        <end position="70"/>
    </location>
</feature>
<dbReference type="Proteomes" id="UP000484885">
    <property type="component" value="Unassembled WGS sequence"/>
</dbReference>
<comment type="catalytic activity">
    <reaction evidence="4 5">
        <text>L-glutaminyl-[peptide chain release factor] + S-adenosyl-L-methionine = N(5)-methyl-L-glutaminyl-[peptide chain release factor] + S-adenosyl-L-homocysteine + H(+)</text>
        <dbReference type="Rhea" id="RHEA:42896"/>
        <dbReference type="Rhea" id="RHEA-COMP:10271"/>
        <dbReference type="Rhea" id="RHEA-COMP:10272"/>
        <dbReference type="ChEBI" id="CHEBI:15378"/>
        <dbReference type="ChEBI" id="CHEBI:30011"/>
        <dbReference type="ChEBI" id="CHEBI:57856"/>
        <dbReference type="ChEBI" id="CHEBI:59789"/>
        <dbReference type="ChEBI" id="CHEBI:61891"/>
        <dbReference type="EC" id="2.1.1.297"/>
    </reaction>
</comment>
<dbReference type="InterPro" id="IPR050320">
    <property type="entry name" value="N5-glutamine_MTase"/>
</dbReference>
<sequence>MPVIGELLSCCGRQLESRLEAELLMAQSLDRPRAWLYGHADEELPHAAAERLATLVQRRLAGEPVAYILGSREFFGRDFLVNPGVLIPRPETELVIELALQRLPLGPCRLIDVGTGSGCIALTLAAERPAWEITAVDLSPAALAVCASNAQRLGLERVRRLESDLLGSVAGERFDAIVSNPPYVAAGDPHLARGDLRHEPACALSAGADGLAIIQRLIAQARETLEPGGWLIVEHGHDQGPAVAGLMARSGLAEIATHRDLAGIDRVTLACRCAAGCTMVRNPASP</sequence>
<dbReference type="InterPro" id="IPR029063">
    <property type="entry name" value="SAM-dependent_MTases_sf"/>
</dbReference>
<evidence type="ECO:0000313" key="9">
    <source>
        <dbReference type="Proteomes" id="UP000484885"/>
    </source>
</evidence>
<dbReference type="Gene3D" id="3.40.50.150">
    <property type="entry name" value="Vaccinia Virus protein VP39"/>
    <property type="match status" value="1"/>
</dbReference>
<dbReference type="InterPro" id="IPR007848">
    <property type="entry name" value="Small_mtfrase_dom"/>
</dbReference>
<comment type="caution">
    <text evidence="8">The sequence shown here is derived from an EMBL/GenBank/DDBJ whole genome shotgun (WGS) entry which is preliminary data.</text>
</comment>
<evidence type="ECO:0000259" key="6">
    <source>
        <dbReference type="Pfam" id="PF05175"/>
    </source>
</evidence>
<dbReference type="InterPro" id="IPR004556">
    <property type="entry name" value="HemK-like"/>
</dbReference>
<protein>
    <recommendedName>
        <fullName evidence="5">Release factor glutamine methyltransferase</fullName>
        <shortName evidence="5">RF MTase</shortName>
        <ecNumber evidence="5">2.1.1.297</ecNumber>
    </recommendedName>
    <alternativeName>
        <fullName evidence="5">N5-glutamine methyltransferase PrmC</fullName>
    </alternativeName>
    <alternativeName>
        <fullName evidence="5">Protein-(glutamine-N5) MTase PrmC</fullName>
    </alternativeName>
    <alternativeName>
        <fullName evidence="5">Protein-glutamine N-methyltransferase PrmC</fullName>
    </alternativeName>
</protein>
<dbReference type="GO" id="GO:0032259">
    <property type="term" value="P:methylation"/>
    <property type="evidence" value="ECO:0007669"/>
    <property type="project" value="UniProtKB-KW"/>
</dbReference>
<keyword evidence="3 5" id="KW-0949">S-adenosyl-L-methionine</keyword>
<evidence type="ECO:0000259" key="7">
    <source>
        <dbReference type="Pfam" id="PF17827"/>
    </source>
</evidence>
<feature type="binding site" evidence="5">
    <location>
        <begin position="180"/>
        <end position="183"/>
    </location>
    <ligand>
        <name>substrate</name>
    </ligand>
</feature>
<dbReference type="InterPro" id="IPR002052">
    <property type="entry name" value="DNA_methylase_N6_adenine_CS"/>
</dbReference>
<dbReference type="SUPFAM" id="SSF53335">
    <property type="entry name" value="S-adenosyl-L-methionine-dependent methyltransferases"/>
    <property type="match status" value="1"/>
</dbReference>
<feature type="binding site" evidence="5">
    <location>
        <position position="180"/>
    </location>
    <ligand>
        <name>S-adenosyl-L-methionine</name>
        <dbReference type="ChEBI" id="CHEBI:59789"/>
    </ligand>
</feature>
<evidence type="ECO:0000256" key="3">
    <source>
        <dbReference type="ARBA" id="ARBA00022691"/>
    </source>
</evidence>
<dbReference type="InterPro" id="IPR040758">
    <property type="entry name" value="PrmC_N"/>
</dbReference>
<evidence type="ECO:0000256" key="5">
    <source>
        <dbReference type="HAMAP-Rule" id="MF_02126"/>
    </source>
</evidence>
<dbReference type="Pfam" id="PF17827">
    <property type="entry name" value="PrmC_N"/>
    <property type="match status" value="1"/>
</dbReference>
<dbReference type="Gene3D" id="1.10.8.10">
    <property type="entry name" value="DNA helicase RuvA subunit, C-terminal domain"/>
    <property type="match status" value="1"/>
</dbReference>
<accession>A0A845UZT9</accession>
<dbReference type="EC" id="2.1.1.297" evidence="5"/>
<keyword evidence="9" id="KW-1185">Reference proteome</keyword>
<dbReference type="GO" id="GO:0003676">
    <property type="term" value="F:nucleic acid binding"/>
    <property type="evidence" value="ECO:0007669"/>
    <property type="project" value="InterPro"/>
</dbReference>
<keyword evidence="1 5" id="KW-0489">Methyltransferase</keyword>
<dbReference type="EMBL" id="JAAGSC010000039">
    <property type="protein sequence ID" value="NDY95450.1"/>
    <property type="molecule type" value="Genomic_DNA"/>
</dbReference>
<dbReference type="NCBIfam" id="TIGR00536">
    <property type="entry name" value="hemK_fam"/>
    <property type="match status" value="1"/>
</dbReference>
<gene>
    <name evidence="5 8" type="primary">prmC</name>
    <name evidence="8" type="ORF">G3I74_06895</name>
</gene>
<proteinExistence type="inferred from homology"/>
<dbReference type="CDD" id="cd02440">
    <property type="entry name" value="AdoMet_MTases"/>
    <property type="match status" value="1"/>
</dbReference>
<dbReference type="NCBIfam" id="TIGR03534">
    <property type="entry name" value="RF_mod_PrmC"/>
    <property type="match status" value="1"/>
</dbReference>
<feature type="domain" description="Methyltransferase small" evidence="6">
    <location>
        <begin position="109"/>
        <end position="187"/>
    </location>
</feature>
<dbReference type="PROSITE" id="PS00092">
    <property type="entry name" value="N6_MTASE"/>
    <property type="match status" value="1"/>
</dbReference>